<keyword evidence="15" id="KW-1185">Reference proteome</keyword>
<evidence type="ECO:0000313" key="15">
    <source>
        <dbReference type="Proteomes" id="UP000046393"/>
    </source>
</evidence>
<keyword evidence="7" id="KW-0963">Cytoplasm</keyword>
<dbReference type="SUPFAM" id="SSF52540">
    <property type="entry name" value="P-loop containing nucleoside triphosphate hydrolases"/>
    <property type="match status" value="1"/>
</dbReference>
<evidence type="ECO:0000256" key="4">
    <source>
        <dbReference type="ARBA" id="ARBA00006831"/>
    </source>
</evidence>
<comment type="similarity">
    <text evidence="4">Belongs to the dynein light intermediate chain family.</text>
</comment>
<evidence type="ECO:0000256" key="12">
    <source>
        <dbReference type="ARBA" id="ARBA00023175"/>
    </source>
</evidence>
<dbReference type="WBParaSite" id="SMUV_0001025201-mRNA-1">
    <property type="protein sequence ID" value="SMUV_0001025201-mRNA-1"/>
    <property type="gene ID" value="SMUV_0001025201"/>
</dbReference>
<dbReference type="Pfam" id="PF05783">
    <property type="entry name" value="DLIC"/>
    <property type="match status" value="1"/>
</dbReference>
<dbReference type="GO" id="GO:0036064">
    <property type="term" value="C:ciliary basal body"/>
    <property type="evidence" value="ECO:0007669"/>
    <property type="project" value="TreeGrafter"/>
</dbReference>
<keyword evidence="9" id="KW-0970">Cilium biogenesis/degradation</keyword>
<name>A0A0N5AZ36_9BILA</name>
<evidence type="ECO:0000256" key="10">
    <source>
        <dbReference type="ARBA" id="ARBA00023017"/>
    </source>
</evidence>
<evidence type="ECO:0000256" key="8">
    <source>
        <dbReference type="ARBA" id="ARBA00022701"/>
    </source>
</evidence>
<dbReference type="PANTHER" id="PTHR13236:SF0">
    <property type="entry name" value="CYTOPLASMIC DYNEIN 2 LIGHT INTERMEDIATE CHAIN 1"/>
    <property type="match status" value="1"/>
</dbReference>
<evidence type="ECO:0000256" key="6">
    <source>
        <dbReference type="ARBA" id="ARBA00022473"/>
    </source>
</evidence>
<dbReference type="GO" id="GO:0005874">
    <property type="term" value="C:microtubule"/>
    <property type="evidence" value="ECO:0007669"/>
    <property type="project" value="UniProtKB-KW"/>
</dbReference>
<dbReference type="GO" id="GO:0035735">
    <property type="term" value="P:intraciliary transport involved in cilium assembly"/>
    <property type="evidence" value="ECO:0007669"/>
    <property type="project" value="InterPro"/>
</dbReference>
<evidence type="ECO:0000256" key="3">
    <source>
        <dbReference type="ARBA" id="ARBA00004430"/>
    </source>
</evidence>
<organism evidence="15 16">
    <name type="scientific">Syphacia muris</name>
    <dbReference type="NCBI Taxonomy" id="451379"/>
    <lineage>
        <taxon>Eukaryota</taxon>
        <taxon>Metazoa</taxon>
        <taxon>Ecdysozoa</taxon>
        <taxon>Nematoda</taxon>
        <taxon>Chromadorea</taxon>
        <taxon>Rhabditida</taxon>
        <taxon>Spirurina</taxon>
        <taxon>Oxyuridomorpha</taxon>
        <taxon>Oxyuroidea</taxon>
        <taxon>Oxyuridae</taxon>
        <taxon>Syphacia</taxon>
    </lineage>
</organism>
<evidence type="ECO:0000256" key="13">
    <source>
        <dbReference type="ARBA" id="ARBA00023212"/>
    </source>
</evidence>
<dbReference type="GO" id="GO:0005868">
    <property type="term" value="C:cytoplasmic dynein complex"/>
    <property type="evidence" value="ECO:0007669"/>
    <property type="project" value="InterPro"/>
</dbReference>
<dbReference type="AlphaFoldDB" id="A0A0N5AZ36"/>
<dbReference type="Gene3D" id="3.40.50.300">
    <property type="entry name" value="P-loop containing nucleotide triphosphate hydrolases"/>
    <property type="match status" value="1"/>
</dbReference>
<dbReference type="InterPro" id="IPR040045">
    <property type="entry name" value="DYNC2LI1"/>
</dbReference>
<dbReference type="STRING" id="451379.A0A0N5AZ36"/>
<keyword evidence="8" id="KW-0493">Microtubule</keyword>
<dbReference type="GO" id="GO:0045504">
    <property type="term" value="F:dynein heavy chain binding"/>
    <property type="evidence" value="ECO:0007669"/>
    <property type="project" value="TreeGrafter"/>
</dbReference>
<dbReference type="InterPro" id="IPR027417">
    <property type="entry name" value="P-loop_NTPase"/>
</dbReference>
<evidence type="ECO:0000256" key="5">
    <source>
        <dbReference type="ARBA" id="ARBA00018863"/>
    </source>
</evidence>
<keyword evidence="13" id="KW-0206">Cytoskeleton</keyword>
<sequence>MDQREESIIFCGDKSSGKTTIINRFLERTENPKPTIALEYAYGRRTRGNVRDLVHIWELGGGTVLKNLLEIPLSASKIDRTSMIIVLDLSKLEEIWNTFYSITKVSRKIISEIAEELKIKSPAAYERFQQRLQKFKTYKDVVPIDPFPIPLIIAGSKYDIFQNYEPEIRKITYKYLRYMAHSNGASVQMFSHKLENTVLKMRAHIGHIAFGANIGKTIVTDYNKPLYVLPGKDSYTDIGTPPNADFVLSQMNARNSADLWGDAFEAQFSSKKGEKKLEKKSNDDIIGDVQFQDPDIDSLFEQKSKVVDLKAFIKRKRDRQEPGGKLQ</sequence>
<dbReference type="GO" id="GO:0005813">
    <property type="term" value="C:centrosome"/>
    <property type="evidence" value="ECO:0007669"/>
    <property type="project" value="UniProtKB-SubCell"/>
</dbReference>
<dbReference type="PANTHER" id="PTHR13236">
    <property type="entry name" value="DYNEIN 2 LIGHT INTERMEDIATE CHAIN, ISOFORM 2"/>
    <property type="match status" value="1"/>
</dbReference>
<dbReference type="GO" id="GO:0035721">
    <property type="term" value="P:intraciliary retrograde transport"/>
    <property type="evidence" value="ECO:0007669"/>
    <property type="project" value="InterPro"/>
</dbReference>
<keyword evidence="11" id="KW-0969">Cilium</keyword>
<evidence type="ECO:0000256" key="9">
    <source>
        <dbReference type="ARBA" id="ARBA00022794"/>
    </source>
</evidence>
<keyword evidence="14" id="KW-0966">Cell projection</keyword>
<evidence type="ECO:0000313" key="16">
    <source>
        <dbReference type="WBParaSite" id="SMUV_0001025201-mRNA-1"/>
    </source>
</evidence>
<comment type="subcellular location">
    <subcellularLocation>
        <location evidence="3">Cytoplasm</location>
        <location evidence="3">Cytoskeleton</location>
        <location evidence="3">Cilium axoneme</location>
    </subcellularLocation>
    <subcellularLocation>
        <location evidence="1">Cytoplasm</location>
        <location evidence="1">Cytoskeleton</location>
        <location evidence="1">Cilium basal body</location>
    </subcellularLocation>
    <subcellularLocation>
        <location evidence="2">Cytoplasm</location>
        <location evidence="2">Cytoskeleton</location>
        <location evidence="2">Microtubule organizing center</location>
        <location evidence="2">Centrosome</location>
    </subcellularLocation>
</comment>
<evidence type="ECO:0000256" key="7">
    <source>
        <dbReference type="ARBA" id="ARBA00022490"/>
    </source>
</evidence>
<evidence type="ECO:0000256" key="11">
    <source>
        <dbReference type="ARBA" id="ARBA00023069"/>
    </source>
</evidence>
<keyword evidence="10" id="KW-0243">Dynein</keyword>
<dbReference type="InterPro" id="IPR022780">
    <property type="entry name" value="Dynein_light_int_chain"/>
</dbReference>
<accession>A0A0N5AZ36</accession>
<keyword evidence="6" id="KW-0217">Developmental protein</keyword>
<protein>
    <recommendedName>
        <fullName evidence="5">Cytoplasmic dynein 2 light intermediate chain 1</fullName>
    </recommendedName>
</protein>
<proteinExistence type="inferred from homology"/>
<dbReference type="Proteomes" id="UP000046393">
    <property type="component" value="Unplaced"/>
</dbReference>
<keyword evidence="12" id="KW-0505">Motor protein</keyword>
<evidence type="ECO:0000256" key="2">
    <source>
        <dbReference type="ARBA" id="ARBA00004300"/>
    </source>
</evidence>
<evidence type="ECO:0000256" key="1">
    <source>
        <dbReference type="ARBA" id="ARBA00004120"/>
    </source>
</evidence>
<dbReference type="GO" id="GO:0005930">
    <property type="term" value="C:axoneme"/>
    <property type="evidence" value="ECO:0007669"/>
    <property type="project" value="UniProtKB-SubCell"/>
</dbReference>
<evidence type="ECO:0000256" key="14">
    <source>
        <dbReference type="ARBA" id="ARBA00023273"/>
    </source>
</evidence>
<reference evidence="16" key="1">
    <citation type="submission" date="2017-02" db="UniProtKB">
        <authorList>
            <consortium name="WormBaseParasite"/>
        </authorList>
    </citation>
    <scope>IDENTIFICATION</scope>
</reference>